<dbReference type="PANTHER" id="PTHR19339:SF5">
    <property type="entry name" value="IG-LIKE DOMAIN-CONTAINING PROTEIN"/>
    <property type="match status" value="1"/>
</dbReference>
<evidence type="ECO:0000313" key="14">
    <source>
        <dbReference type="Proteomes" id="UP000694414"/>
    </source>
</evidence>
<keyword evidence="6" id="KW-1015">Disulfide bond</keyword>
<reference evidence="13" key="2">
    <citation type="submission" date="2025-09" db="UniProtKB">
        <authorList>
            <consortium name="Ensembl"/>
        </authorList>
    </citation>
    <scope>IDENTIFICATION</scope>
</reference>
<dbReference type="GO" id="GO:0042101">
    <property type="term" value="C:T cell receptor complex"/>
    <property type="evidence" value="ECO:0007669"/>
    <property type="project" value="UniProtKB-KW"/>
</dbReference>
<keyword evidence="14" id="KW-1185">Reference proteome</keyword>
<dbReference type="Proteomes" id="UP000694414">
    <property type="component" value="Unplaced"/>
</dbReference>
<dbReference type="SUPFAM" id="SSF48726">
    <property type="entry name" value="Immunoglobulin"/>
    <property type="match status" value="1"/>
</dbReference>
<keyword evidence="9" id="KW-0391">Immunity</keyword>
<keyword evidence="9" id="KW-1279">T cell receptor</keyword>
<dbReference type="SMART" id="SM00409">
    <property type="entry name" value="IG"/>
    <property type="match status" value="1"/>
</dbReference>
<dbReference type="GeneTree" id="ENSGT00900000140957"/>
<evidence type="ECO:0000256" key="3">
    <source>
        <dbReference type="ARBA" id="ARBA00022729"/>
    </source>
</evidence>
<evidence type="ECO:0000256" key="6">
    <source>
        <dbReference type="ARBA" id="ARBA00023157"/>
    </source>
</evidence>
<feature type="signal peptide" evidence="11">
    <location>
        <begin position="1"/>
        <end position="21"/>
    </location>
</feature>
<dbReference type="SMART" id="SM00406">
    <property type="entry name" value="IGv"/>
    <property type="match status" value="1"/>
</dbReference>
<dbReference type="GO" id="GO:0002250">
    <property type="term" value="P:adaptive immune response"/>
    <property type="evidence" value="ECO:0007669"/>
    <property type="project" value="UniProtKB-KW"/>
</dbReference>
<evidence type="ECO:0000256" key="5">
    <source>
        <dbReference type="ARBA" id="ARBA00023136"/>
    </source>
</evidence>
<dbReference type="InterPro" id="IPR036179">
    <property type="entry name" value="Ig-like_dom_sf"/>
</dbReference>
<evidence type="ECO:0000256" key="4">
    <source>
        <dbReference type="ARBA" id="ARBA00023130"/>
    </source>
</evidence>
<dbReference type="InterPro" id="IPR051896">
    <property type="entry name" value="TCR_alpha_variable"/>
</dbReference>
<dbReference type="PROSITE" id="PS50835">
    <property type="entry name" value="IG_LIKE"/>
    <property type="match status" value="1"/>
</dbReference>
<evidence type="ECO:0000256" key="2">
    <source>
        <dbReference type="ARBA" id="ARBA00022475"/>
    </source>
</evidence>
<evidence type="ECO:0000256" key="11">
    <source>
        <dbReference type="SAM" id="SignalP"/>
    </source>
</evidence>
<comment type="subcellular location">
    <subcellularLocation>
        <location evidence="1">Cell membrane</location>
    </subcellularLocation>
</comment>
<sequence>MERRLGALLGLLWLQVCWVRGLQVQQSPSVLSLQEGSSPTLRCNFSATVTSMQWFLQKPGGGLISLFYMASGTKQNGRLNSTMNTKELYSALHITATQLEDSGTYLCAAQDAQCSQAVCSLNPKCSWACSPTPSMGWGREGRFPHSTICTALGVLIYIVALLSLLKLDIFRTAIFTCFYVLFPPRNSCVGKSFEIEPLEQLIKMSSPQCSIKRDPLLQRI</sequence>
<keyword evidence="4" id="KW-1064">Adaptive immunity</keyword>
<dbReference type="AlphaFoldDB" id="A0A8C8ZFU1"/>
<keyword evidence="7" id="KW-0325">Glycoprotein</keyword>
<evidence type="ECO:0000313" key="13">
    <source>
        <dbReference type="Ensembl" id="ENSPSMP00000014460.1"/>
    </source>
</evidence>
<reference evidence="13" key="1">
    <citation type="submission" date="2025-08" db="UniProtKB">
        <authorList>
            <consortium name="Ensembl"/>
        </authorList>
    </citation>
    <scope>IDENTIFICATION</scope>
</reference>
<dbReference type="InterPro" id="IPR013106">
    <property type="entry name" value="Ig_V-set"/>
</dbReference>
<evidence type="ECO:0000259" key="12">
    <source>
        <dbReference type="PROSITE" id="PS50835"/>
    </source>
</evidence>
<dbReference type="InterPro" id="IPR013783">
    <property type="entry name" value="Ig-like_fold"/>
</dbReference>
<feature type="chain" id="PRO_5033982700" description="Ig-like domain-containing protein" evidence="11">
    <location>
        <begin position="22"/>
        <end position="220"/>
    </location>
</feature>
<keyword evidence="5 10" id="KW-0472">Membrane</keyword>
<dbReference type="InterPro" id="IPR003599">
    <property type="entry name" value="Ig_sub"/>
</dbReference>
<proteinExistence type="predicted"/>
<evidence type="ECO:0000256" key="10">
    <source>
        <dbReference type="SAM" id="Phobius"/>
    </source>
</evidence>
<protein>
    <recommendedName>
        <fullName evidence="12">Ig-like domain-containing protein</fullName>
    </recommendedName>
</protein>
<evidence type="ECO:0000256" key="1">
    <source>
        <dbReference type="ARBA" id="ARBA00004236"/>
    </source>
</evidence>
<keyword evidence="3 11" id="KW-0732">Signal</keyword>
<organism evidence="13 14">
    <name type="scientific">Prolemur simus</name>
    <name type="common">Greater bamboo lemur</name>
    <name type="synonym">Hapalemur simus</name>
    <dbReference type="NCBI Taxonomy" id="1328070"/>
    <lineage>
        <taxon>Eukaryota</taxon>
        <taxon>Metazoa</taxon>
        <taxon>Chordata</taxon>
        <taxon>Craniata</taxon>
        <taxon>Vertebrata</taxon>
        <taxon>Euteleostomi</taxon>
        <taxon>Mammalia</taxon>
        <taxon>Eutheria</taxon>
        <taxon>Euarchontoglires</taxon>
        <taxon>Primates</taxon>
        <taxon>Strepsirrhini</taxon>
        <taxon>Lemuriformes</taxon>
        <taxon>Lemuridae</taxon>
        <taxon>Prolemur</taxon>
    </lineage>
</organism>
<dbReference type="InterPro" id="IPR007110">
    <property type="entry name" value="Ig-like_dom"/>
</dbReference>
<keyword evidence="10" id="KW-1133">Transmembrane helix</keyword>
<feature type="domain" description="Ig-like" evidence="12">
    <location>
        <begin position="22"/>
        <end position="119"/>
    </location>
</feature>
<comment type="subunit">
    <text evidence="8">Alpha-beta TR is a heterodimer composed of an alpha and beta chain; disulfide-linked. The alpha-beta TR is associated with the transmembrane signaling CD3 coreceptor proteins to form the TR-CD3 (TcR or TCR). The assembly of alpha-beta TR heterodimers with CD3 occurs in the endoplasmic reticulum where a single alpha-beta TR heterodimer associates with one CD3D-CD3E heterodimer, one CD3G-CD3E heterodimer and one CD247 homodimer forming a stable octameric structure. CD3D-CD3E and CD3G-CD3E heterodimers preferentially associate with TR alpha and TR beta chains, respectively. The association of the CD247 homodimer is the last step of TcR assembly in the endoplasmic reticulum and is required for transport to the cell surface.</text>
</comment>
<dbReference type="Ensembl" id="ENSPSMT00000016799.1">
    <property type="protein sequence ID" value="ENSPSMP00000014460.1"/>
    <property type="gene ID" value="ENSPSMG00000010369.1"/>
</dbReference>
<feature type="transmembrane region" description="Helical" evidence="10">
    <location>
        <begin position="143"/>
        <end position="165"/>
    </location>
</feature>
<evidence type="ECO:0000256" key="9">
    <source>
        <dbReference type="ARBA" id="ARBA00043266"/>
    </source>
</evidence>
<name>A0A8C8ZFU1_PROSS</name>
<dbReference type="Pfam" id="PF07686">
    <property type="entry name" value="V-set"/>
    <property type="match status" value="1"/>
</dbReference>
<keyword evidence="2" id="KW-1003">Cell membrane</keyword>
<evidence type="ECO:0000256" key="7">
    <source>
        <dbReference type="ARBA" id="ARBA00023180"/>
    </source>
</evidence>
<keyword evidence="10" id="KW-0812">Transmembrane</keyword>
<accession>A0A8C8ZFU1</accession>
<dbReference type="Gene3D" id="2.60.40.10">
    <property type="entry name" value="Immunoglobulins"/>
    <property type="match status" value="1"/>
</dbReference>
<evidence type="ECO:0000256" key="8">
    <source>
        <dbReference type="ARBA" id="ARBA00038651"/>
    </source>
</evidence>
<dbReference type="PANTHER" id="PTHR19339">
    <property type="entry name" value="T CELL RECEPTOR ALPHA VARIABLE 39"/>
    <property type="match status" value="1"/>
</dbReference>